<keyword evidence="2" id="KW-1185">Reference proteome</keyword>
<gene>
    <name evidence="1" type="ORF">CLORY_11100</name>
</gene>
<dbReference type="RefSeq" id="WP_079422532.1">
    <property type="nucleotide sequence ID" value="NZ_MZGV01000008.1"/>
</dbReference>
<dbReference type="OrthoDB" id="3286086at2"/>
<dbReference type="InterPro" id="IPR008930">
    <property type="entry name" value="Terpenoid_cyclase/PrenylTrfase"/>
</dbReference>
<accession>A0A1V4IUA1</accession>
<sequence length="309" mass="36139">MKISKSQFDLVKRWMYRNARPLDIARWKYHFENGTKEEVLAALGAYQNQDGGFGHALEADSWNPNSAPIQTWCATEVLHELGITDKNNEIVKGILSYLESGKDFHEGYWYAEIPSNDDYPHAPWWSDRGNVVEHWGYNPTISLVGFILYFADKQSKLYGLASEIAEKAVHKFFSTEEPEGMHELSCFISFCGYCEKAKITNIIDMVKLRKSINRKVKLSIEDEKERWKTDYVCKPSYFMITPDSVFYNDNKELADYEVEFIIETMNDDGTWNINWDWGAYPEEWALSKNWWKANQNLINLRYLKGHNCL</sequence>
<proteinExistence type="predicted"/>
<comment type="caution">
    <text evidence="1">The sequence shown here is derived from an EMBL/GenBank/DDBJ whole genome shotgun (WGS) entry which is preliminary data.</text>
</comment>
<name>A0A1V4IUA1_9CLOT</name>
<evidence type="ECO:0000313" key="1">
    <source>
        <dbReference type="EMBL" id="OPJ63602.1"/>
    </source>
</evidence>
<evidence type="ECO:0008006" key="3">
    <source>
        <dbReference type="Google" id="ProtNLM"/>
    </source>
</evidence>
<evidence type="ECO:0000313" key="2">
    <source>
        <dbReference type="Proteomes" id="UP000190080"/>
    </source>
</evidence>
<organism evidence="1 2">
    <name type="scientific">Clostridium oryzae</name>
    <dbReference type="NCBI Taxonomy" id="1450648"/>
    <lineage>
        <taxon>Bacteria</taxon>
        <taxon>Bacillati</taxon>
        <taxon>Bacillota</taxon>
        <taxon>Clostridia</taxon>
        <taxon>Eubacteriales</taxon>
        <taxon>Clostridiaceae</taxon>
        <taxon>Clostridium</taxon>
    </lineage>
</organism>
<protein>
    <recommendedName>
        <fullName evidence="3">Prenyltransferase and squalene oxidase repeat protein</fullName>
    </recommendedName>
</protein>
<dbReference type="AlphaFoldDB" id="A0A1V4IUA1"/>
<dbReference type="Proteomes" id="UP000190080">
    <property type="component" value="Unassembled WGS sequence"/>
</dbReference>
<dbReference type="SUPFAM" id="SSF48239">
    <property type="entry name" value="Terpenoid cyclases/Protein prenyltransferases"/>
    <property type="match status" value="2"/>
</dbReference>
<reference evidence="1 2" key="1">
    <citation type="submission" date="2017-03" db="EMBL/GenBank/DDBJ databases">
        <title>Genome sequence of Clostridium oryzae DSM 28571.</title>
        <authorList>
            <person name="Poehlein A."/>
            <person name="Daniel R."/>
        </authorList>
    </citation>
    <scope>NUCLEOTIDE SEQUENCE [LARGE SCALE GENOMIC DNA]</scope>
    <source>
        <strain evidence="1 2">DSM 28571</strain>
    </source>
</reference>
<dbReference type="STRING" id="1450648.CLORY_11100"/>
<dbReference type="EMBL" id="MZGV01000008">
    <property type="protein sequence ID" value="OPJ63602.1"/>
    <property type="molecule type" value="Genomic_DNA"/>
</dbReference>